<name>A0A838ZK13_9FLAO</name>
<keyword evidence="8" id="KW-1185">Reference proteome</keyword>
<dbReference type="NCBIfam" id="TIGR01352">
    <property type="entry name" value="tonB_Cterm"/>
    <property type="match status" value="1"/>
</dbReference>
<dbReference type="GO" id="GO:0055085">
    <property type="term" value="P:transmembrane transport"/>
    <property type="evidence" value="ECO:0007669"/>
    <property type="project" value="InterPro"/>
</dbReference>
<comment type="caution">
    <text evidence="7">The sequence shown here is derived from an EMBL/GenBank/DDBJ whole genome shotgun (WGS) entry which is preliminary data.</text>
</comment>
<organism evidence="7 8">
    <name type="scientific">Moheibacter lacus</name>
    <dbReference type="NCBI Taxonomy" id="2745851"/>
    <lineage>
        <taxon>Bacteria</taxon>
        <taxon>Pseudomonadati</taxon>
        <taxon>Bacteroidota</taxon>
        <taxon>Flavobacteriia</taxon>
        <taxon>Flavobacteriales</taxon>
        <taxon>Weeksellaceae</taxon>
        <taxon>Moheibacter</taxon>
    </lineage>
</organism>
<proteinExistence type="predicted"/>
<keyword evidence="4" id="KW-0472">Membrane</keyword>
<comment type="subcellular location">
    <subcellularLocation>
        <location evidence="1">Membrane</location>
        <topology evidence="1">Single-pass membrane protein</topology>
    </subcellularLocation>
</comment>
<evidence type="ECO:0000313" key="8">
    <source>
        <dbReference type="Proteomes" id="UP000552241"/>
    </source>
</evidence>
<keyword evidence="5" id="KW-0732">Signal</keyword>
<feature type="chain" id="PRO_5032553086" evidence="5">
    <location>
        <begin position="20"/>
        <end position="125"/>
    </location>
</feature>
<evidence type="ECO:0000259" key="6">
    <source>
        <dbReference type="PROSITE" id="PS52015"/>
    </source>
</evidence>
<keyword evidence="2" id="KW-0812">Transmembrane</keyword>
<dbReference type="RefSeq" id="WP_182042302.1">
    <property type="nucleotide sequence ID" value="NZ_JACDZE010000001.1"/>
</dbReference>
<dbReference type="AlphaFoldDB" id="A0A838ZK13"/>
<protein>
    <submittedName>
        <fullName evidence="7">TonB family protein</fullName>
    </submittedName>
</protein>
<dbReference type="InterPro" id="IPR006260">
    <property type="entry name" value="TonB/TolA_C"/>
</dbReference>
<dbReference type="EMBL" id="JACDZE010000001">
    <property type="protein sequence ID" value="MBA5628714.1"/>
    <property type="molecule type" value="Genomic_DNA"/>
</dbReference>
<keyword evidence="3" id="KW-1133">Transmembrane helix</keyword>
<dbReference type="Proteomes" id="UP000552241">
    <property type="component" value="Unassembled WGS sequence"/>
</dbReference>
<evidence type="ECO:0000256" key="2">
    <source>
        <dbReference type="ARBA" id="ARBA00022692"/>
    </source>
</evidence>
<dbReference type="PROSITE" id="PS52015">
    <property type="entry name" value="TONB_CTD"/>
    <property type="match status" value="1"/>
</dbReference>
<dbReference type="InterPro" id="IPR037682">
    <property type="entry name" value="TonB_C"/>
</dbReference>
<dbReference type="GO" id="GO:0016020">
    <property type="term" value="C:membrane"/>
    <property type="evidence" value="ECO:0007669"/>
    <property type="project" value="UniProtKB-SubCell"/>
</dbReference>
<dbReference type="Gene3D" id="3.30.1150.10">
    <property type="match status" value="1"/>
</dbReference>
<evidence type="ECO:0000256" key="1">
    <source>
        <dbReference type="ARBA" id="ARBA00004167"/>
    </source>
</evidence>
<sequence>MKYSILTIAAVLISGFSFAQNKMEKCNKLVQEEQKVCKDNVITSIVSDYVEYPENALFNENEGTVYVRFATDENQNLKSVRVLGESDKELAEAAQKAIERFAYAEGKMMLAQSEVYRIPVKFELE</sequence>
<reference evidence="7 8" key="1">
    <citation type="submission" date="2020-07" db="EMBL/GenBank/DDBJ databases">
        <title>Moheibacter lacus sp. nov., a member of the family Flavobacteriaceae isolated from freshwater lake sediment.</title>
        <authorList>
            <person name="Liu Y."/>
        </authorList>
    </citation>
    <scope>NUCLEOTIDE SEQUENCE [LARGE SCALE GENOMIC DNA]</scope>
    <source>
        <strain evidence="7 8">BDHS18</strain>
    </source>
</reference>
<feature type="domain" description="TonB C-terminal" evidence="6">
    <location>
        <begin position="37"/>
        <end position="125"/>
    </location>
</feature>
<evidence type="ECO:0000256" key="5">
    <source>
        <dbReference type="SAM" id="SignalP"/>
    </source>
</evidence>
<dbReference type="SUPFAM" id="SSF74653">
    <property type="entry name" value="TolA/TonB C-terminal domain"/>
    <property type="match status" value="1"/>
</dbReference>
<evidence type="ECO:0000313" key="7">
    <source>
        <dbReference type="EMBL" id="MBA5628714.1"/>
    </source>
</evidence>
<gene>
    <name evidence="7" type="ORF">HU137_02890</name>
</gene>
<evidence type="ECO:0000256" key="4">
    <source>
        <dbReference type="ARBA" id="ARBA00023136"/>
    </source>
</evidence>
<dbReference type="Pfam" id="PF03544">
    <property type="entry name" value="TonB_C"/>
    <property type="match status" value="1"/>
</dbReference>
<feature type="signal peptide" evidence="5">
    <location>
        <begin position="1"/>
        <end position="19"/>
    </location>
</feature>
<evidence type="ECO:0000256" key="3">
    <source>
        <dbReference type="ARBA" id="ARBA00022989"/>
    </source>
</evidence>
<accession>A0A838ZK13</accession>